<keyword evidence="7" id="KW-1133">Transmembrane helix</keyword>
<keyword evidence="9 11" id="KW-0564">Palmitate</keyword>
<protein>
    <recommendedName>
        <fullName evidence="11">Phospholipid scramblase</fullName>
    </recommendedName>
</protein>
<dbReference type="InterPro" id="IPR005552">
    <property type="entry name" value="Scramblase"/>
</dbReference>
<evidence type="ECO:0000256" key="5">
    <source>
        <dbReference type="ARBA" id="ARBA00022692"/>
    </source>
</evidence>
<accession>A0A8C6WUI9</accession>
<evidence type="ECO:0000256" key="1">
    <source>
        <dbReference type="ARBA" id="ARBA00001913"/>
    </source>
</evidence>
<sequence>ITPSAAMPTPGPTIAGCPPGLEYLTQIDQILVEQKVDYAELIVRWEMSNNYVIKNNVGQQIFMAKEDSSNFFSIQFFGTLRPFNIHIHDNLGRDVLTVTRPVKCGSCCCPCCLQEVEIQSPPGVPIGYVVQDWHPFFPKFTIMDAARSAQLKIKGPFCDCRCCSDVVFQVLSRDEETIVGQISKRWGGFLQEGFTDADNFGISFPMDLDVKVKAVLLGAVFLIDFMYFETNKNQN</sequence>
<name>A0A8C6WUI9_9GOBI</name>
<dbReference type="GO" id="GO:0005886">
    <property type="term" value="C:plasma membrane"/>
    <property type="evidence" value="ECO:0007669"/>
    <property type="project" value="TreeGrafter"/>
</dbReference>
<reference evidence="12" key="1">
    <citation type="submission" date="2025-08" db="UniProtKB">
        <authorList>
            <consortium name="Ensembl"/>
        </authorList>
    </citation>
    <scope>IDENTIFICATION</scope>
</reference>
<reference evidence="12" key="2">
    <citation type="submission" date="2025-09" db="UniProtKB">
        <authorList>
            <consortium name="Ensembl"/>
        </authorList>
    </citation>
    <scope>IDENTIFICATION</scope>
</reference>
<keyword evidence="6 11" id="KW-0106">Calcium</keyword>
<dbReference type="Pfam" id="PF03803">
    <property type="entry name" value="Scramblase"/>
    <property type="match status" value="1"/>
</dbReference>
<comment type="cofactor">
    <cofactor evidence="1 11">
        <name>Ca(2+)</name>
        <dbReference type="ChEBI" id="CHEBI:29108"/>
    </cofactor>
</comment>
<dbReference type="PANTHER" id="PTHR23248:SF38">
    <property type="entry name" value="PHOSPHOLIPID SCRAMBLASE 1"/>
    <property type="match status" value="1"/>
</dbReference>
<dbReference type="GO" id="GO:0017128">
    <property type="term" value="F:phospholipid scramblase activity"/>
    <property type="evidence" value="ECO:0007669"/>
    <property type="project" value="InterPro"/>
</dbReference>
<organism evidence="12 13">
    <name type="scientific">Neogobius melanostomus</name>
    <name type="common">round goby</name>
    <dbReference type="NCBI Taxonomy" id="47308"/>
    <lineage>
        <taxon>Eukaryota</taxon>
        <taxon>Metazoa</taxon>
        <taxon>Chordata</taxon>
        <taxon>Craniata</taxon>
        <taxon>Vertebrata</taxon>
        <taxon>Euteleostomi</taxon>
        <taxon>Actinopterygii</taxon>
        <taxon>Neopterygii</taxon>
        <taxon>Teleostei</taxon>
        <taxon>Neoteleostei</taxon>
        <taxon>Acanthomorphata</taxon>
        <taxon>Gobiaria</taxon>
        <taxon>Gobiiformes</taxon>
        <taxon>Gobioidei</taxon>
        <taxon>Gobiidae</taxon>
        <taxon>Benthophilinae</taxon>
        <taxon>Neogobiini</taxon>
        <taxon>Neogobius</taxon>
    </lineage>
</organism>
<proteinExistence type="inferred from homology"/>
<evidence type="ECO:0000256" key="10">
    <source>
        <dbReference type="ARBA" id="ARBA00023288"/>
    </source>
</evidence>
<evidence type="ECO:0000256" key="2">
    <source>
        <dbReference type="ARBA" id="ARBA00004606"/>
    </source>
</evidence>
<evidence type="ECO:0000256" key="11">
    <source>
        <dbReference type="RuleBase" id="RU363116"/>
    </source>
</evidence>
<comment type="subcellular location">
    <subcellularLocation>
        <location evidence="2">Membrane</location>
        <topology evidence="2">Single-pass type II membrane protein</topology>
    </subcellularLocation>
</comment>
<keyword evidence="8" id="KW-0472">Membrane</keyword>
<keyword evidence="10 11" id="KW-0449">Lipoprotein</keyword>
<evidence type="ECO:0000256" key="9">
    <source>
        <dbReference type="ARBA" id="ARBA00023139"/>
    </source>
</evidence>
<dbReference type="Proteomes" id="UP000694523">
    <property type="component" value="Unplaced"/>
</dbReference>
<evidence type="ECO:0000256" key="4">
    <source>
        <dbReference type="ARBA" id="ARBA00022553"/>
    </source>
</evidence>
<comment type="similarity">
    <text evidence="3 11">Belongs to the phospholipid scramblase family.</text>
</comment>
<dbReference type="AlphaFoldDB" id="A0A8C6WUI9"/>
<comment type="function">
    <text evidence="11">May mediate accelerated ATP-independent bidirectional transbilayer migration of phospholipids upon binding calcium ions that results in a loss of phospholipid asymmetry in the plasma membrane.</text>
</comment>
<evidence type="ECO:0000256" key="6">
    <source>
        <dbReference type="ARBA" id="ARBA00022837"/>
    </source>
</evidence>
<keyword evidence="4" id="KW-0597">Phosphoprotein</keyword>
<keyword evidence="5" id="KW-0812">Transmembrane</keyword>
<dbReference type="PANTHER" id="PTHR23248">
    <property type="entry name" value="PHOSPHOLIPID SCRAMBLASE-RELATED"/>
    <property type="match status" value="1"/>
</dbReference>
<keyword evidence="13" id="KW-1185">Reference proteome</keyword>
<evidence type="ECO:0000313" key="12">
    <source>
        <dbReference type="Ensembl" id="ENSNMLP00000032942.1"/>
    </source>
</evidence>
<dbReference type="Ensembl" id="ENSNMLT00000036671.1">
    <property type="protein sequence ID" value="ENSNMLP00000032942.1"/>
    <property type="gene ID" value="ENSNMLG00000020546.1"/>
</dbReference>
<evidence type="ECO:0000313" key="13">
    <source>
        <dbReference type="Proteomes" id="UP000694523"/>
    </source>
</evidence>
<evidence type="ECO:0000256" key="3">
    <source>
        <dbReference type="ARBA" id="ARBA00005350"/>
    </source>
</evidence>
<dbReference type="InterPro" id="IPR025659">
    <property type="entry name" value="Tubby-like_C"/>
</dbReference>
<dbReference type="SUPFAM" id="SSF54518">
    <property type="entry name" value="Tubby C-terminal domain-like"/>
    <property type="match status" value="1"/>
</dbReference>
<evidence type="ECO:0000256" key="7">
    <source>
        <dbReference type="ARBA" id="ARBA00022989"/>
    </source>
</evidence>
<evidence type="ECO:0000256" key="8">
    <source>
        <dbReference type="ARBA" id="ARBA00023136"/>
    </source>
</evidence>